<organism evidence="2 3">
    <name type="scientific">Coilia grayii</name>
    <name type="common">Gray's grenadier anchovy</name>
    <dbReference type="NCBI Taxonomy" id="363190"/>
    <lineage>
        <taxon>Eukaryota</taxon>
        <taxon>Metazoa</taxon>
        <taxon>Chordata</taxon>
        <taxon>Craniata</taxon>
        <taxon>Vertebrata</taxon>
        <taxon>Euteleostomi</taxon>
        <taxon>Actinopterygii</taxon>
        <taxon>Neopterygii</taxon>
        <taxon>Teleostei</taxon>
        <taxon>Clupei</taxon>
        <taxon>Clupeiformes</taxon>
        <taxon>Clupeoidei</taxon>
        <taxon>Engraulidae</taxon>
        <taxon>Coilinae</taxon>
        <taxon>Coilia</taxon>
    </lineage>
</organism>
<keyword evidence="3" id="KW-1185">Reference proteome</keyword>
<feature type="chain" id="PRO_5044750152" evidence="1">
    <location>
        <begin position="22"/>
        <end position="432"/>
    </location>
</feature>
<dbReference type="PANTHER" id="PTHR31649:SF1">
    <property type="entry name" value="FARNESOIC ACID O-METHYL TRANSFERASE DOMAIN-CONTAINING PROTEIN"/>
    <property type="match status" value="1"/>
</dbReference>
<dbReference type="SMART" id="SM00696">
    <property type="entry name" value="DM9"/>
    <property type="match status" value="1"/>
</dbReference>
<accession>A0ABD1JCQ4</accession>
<name>A0ABD1JCQ4_9TELE</name>
<evidence type="ECO:0000313" key="3">
    <source>
        <dbReference type="Proteomes" id="UP001591681"/>
    </source>
</evidence>
<sequence>MELVDFMILCLLLHSPQHVKSQENDTVPEELDRGPLDPKLMEVKPSLVVSVPLVTETVDISTPGEVTNLRWITAYKTKPLKVPLDAVCMYNNYTSRQECVCRPRDVCAIGFMTLERGFYCYYSLRGHQLLTNDFQFLQNRKNYELLEWKAGQNGSVPMYGIKNCQHNFVGRNLYGLGNVHSEMKVFYLPWEGQEYWYKEYEVLTVNRDPYHLQVFKMSYDTKKMNVTTHPTEELMESICMVNNNNSSELVKEVYMQTKHEKLNVWEPGLSMTHMLTINFSVKVPEVILGKDDGSRLGEDVSVWSGLKLRENVSLTTHHTAVIQPGHCCKVKMMGKKTAVAMPFWAQVKKIYLNGVMHSTSIVGNYRSEEMGGIQGQPGSCVPIEEKEITPEHFKPVEATKPTEKGGASTIFPGLRVYASLALSLAAFCVAVY</sequence>
<dbReference type="Gene3D" id="2.170.15.10">
    <property type="entry name" value="Proaerolysin, chain A, domain 3"/>
    <property type="match status" value="1"/>
</dbReference>
<comment type="caution">
    <text evidence="2">The sequence shown here is derived from an EMBL/GenBank/DDBJ whole genome shotgun (WGS) entry which is preliminary data.</text>
</comment>
<evidence type="ECO:0000313" key="2">
    <source>
        <dbReference type="EMBL" id="KAL2084120.1"/>
    </source>
</evidence>
<dbReference type="EMBL" id="JBHFQA010000017">
    <property type="protein sequence ID" value="KAL2084120.1"/>
    <property type="molecule type" value="Genomic_DNA"/>
</dbReference>
<keyword evidence="1" id="KW-0732">Signal</keyword>
<dbReference type="InterPro" id="IPR006616">
    <property type="entry name" value="DM9_repeat"/>
</dbReference>
<dbReference type="SUPFAM" id="SSF56973">
    <property type="entry name" value="Aerolisin/ETX pore-forming domain"/>
    <property type="match status" value="1"/>
</dbReference>
<gene>
    <name evidence="2" type="ORF">ACEWY4_019638</name>
</gene>
<proteinExistence type="predicted"/>
<evidence type="ECO:0000256" key="1">
    <source>
        <dbReference type="SAM" id="SignalP"/>
    </source>
</evidence>
<dbReference type="PANTHER" id="PTHR31649">
    <property type="entry name" value="AGAP009604-PA"/>
    <property type="match status" value="1"/>
</dbReference>
<dbReference type="AlphaFoldDB" id="A0ABD1JCQ4"/>
<protein>
    <submittedName>
        <fullName evidence="2">Uncharacterized protein</fullName>
    </submittedName>
</protein>
<dbReference type="Proteomes" id="UP001591681">
    <property type="component" value="Unassembled WGS sequence"/>
</dbReference>
<reference evidence="2 3" key="1">
    <citation type="submission" date="2024-09" db="EMBL/GenBank/DDBJ databases">
        <title>A chromosome-level genome assembly of Gray's grenadier anchovy, Coilia grayii.</title>
        <authorList>
            <person name="Fu Z."/>
        </authorList>
    </citation>
    <scope>NUCLEOTIDE SEQUENCE [LARGE SCALE GENOMIC DNA]</scope>
    <source>
        <strain evidence="2">G4</strain>
        <tissue evidence="2">Muscle</tissue>
    </source>
</reference>
<feature type="signal peptide" evidence="1">
    <location>
        <begin position="1"/>
        <end position="21"/>
    </location>
</feature>